<dbReference type="PROSITE" id="PS50077">
    <property type="entry name" value="HEAT_REPEAT"/>
    <property type="match status" value="1"/>
</dbReference>
<dbReference type="VEuPathDB" id="PiroplasmaDB:BEWA_011260"/>
<name>L0B2I8_THEEQ</name>
<dbReference type="eggNOG" id="KOG1943">
    <property type="taxonomic scope" value="Eukaryota"/>
</dbReference>
<dbReference type="GeneID" id="15806274"/>
<dbReference type="Pfam" id="PF23579">
    <property type="entry name" value="ARM_TBCD"/>
    <property type="match status" value="1"/>
</dbReference>
<dbReference type="GO" id="GO:0007021">
    <property type="term" value="P:tubulin complex assembly"/>
    <property type="evidence" value="ECO:0007669"/>
    <property type="project" value="InterPro"/>
</dbReference>
<dbReference type="Pfam" id="PF25767">
    <property type="entry name" value="ARM_TBCD_2nd"/>
    <property type="match status" value="1"/>
</dbReference>
<dbReference type="RefSeq" id="XP_004831374.1">
    <property type="nucleotide sequence ID" value="XM_004831317.1"/>
</dbReference>
<reference evidence="3 4" key="1">
    <citation type="journal article" date="2012" name="BMC Genomics">
        <title>Comparative genomic analysis and phylogenetic position of Theileria equi.</title>
        <authorList>
            <person name="Kappmeyer L.S."/>
            <person name="Thiagarajan M."/>
            <person name="Herndon D.R."/>
            <person name="Ramsay J.D."/>
            <person name="Caler E."/>
            <person name="Djikeng A."/>
            <person name="Gillespie J.J."/>
            <person name="Lau A.O."/>
            <person name="Roalson E.H."/>
            <person name="Silva J.C."/>
            <person name="Silva M.G."/>
            <person name="Suarez C.E."/>
            <person name="Ueti M.W."/>
            <person name="Nene V.M."/>
            <person name="Mealey R.H."/>
            <person name="Knowles D.P."/>
            <person name="Brayton K.A."/>
        </authorList>
    </citation>
    <scope>NUCLEOTIDE SEQUENCE [LARGE SCALE GENOMIC DNA]</scope>
    <source>
        <strain evidence="3 4">WA</strain>
    </source>
</reference>
<protein>
    <submittedName>
        <fullName evidence="3">Beta-tubulin cofactor D, putative</fullName>
    </submittedName>
</protein>
<dbReference type="GO" id="GO:0000226">
    <property type="term" value="P:microtubule cytoskeleton organization"/>
    <property type="evidence" value="ECO:0007669"/>
    <property type="project" value="TreeGrafter"/>
</dbReference>
<dbReference type="InterPro" id="IPR011989">
    <property type="entry name" value="ARM-like"/>
</dbReference>
<dbReference type="InterPro" id="IPR033162">
    <property type="entry name" value="TBCD"/>
</dbReference>
<evidence type="ECO:0000313" key="3">
    <source>
        <dbReference type="EMBL" id="AFZ81708.1"/>
    </source>
</evidence>
<keyword evidence="4" id="KW-1185">Reference proteome</keyword>
<evidence type="ECO:0000313" key="4">
    <source>
        <dbReference type="Proteomes" id="UP000031512"/>
    </source>
</evidence>
<dbReference type="SUPFAM" id="SSF48371">
    <property type="entry name" value="ARM repeat"/>
    <property type="match status" value="1"/>
</dbReference>
<feature type="domain" description="Tubulin-folding cofactor D ARM repeats" evidence="2">
    <location>
        <begin position="322"/>
        <end position="562"/>
    </location>
</feature>
<dbReference type="Gene3D" id="1.25.10.10">
    <property type="entry name" value="Leucine-rich Repeat Variant"/>
    <property type="match status" value="1"/>
</dbReference>
<feature type="repeat" description="HEAT" evidence="1">
    <location>
        <begin position="385"/>
        <end position="423"/>
    </location>
</feature>
<dbReference type="GO" id="GO:0007023">
    <property type="term" value="P:post-chaperonin tubulin folding pathway"/>
    <property type="evidence" value="ECO:0007669"/>
    <property type="project" value="InterPro"/>
</dbReference>
<dbReference type="KEGG" id="beq:BEWA_011260"/>
<dbReference type="PANTHER" id="PTHR12658">
    <property type="entry name" value="BETA-TUBULIN COFACTOR D"/>
    <property type="match status" value="1"/>
</dbReference>
<dbReference type="STRING" id="1537102.L0B2I8"/>
<evidence type="ECO:0000256" key="1">
    <source>
        <dbReference type="PROSITE-ProRule" id="PRU00103"/>
    </source>
</evidence>
<dbReference type="PANTHER" id="PTHR12658:SF0">
    <property type="entry name" value="TUBULIN-SPECIFIC CHAPERONE D"/>
    <property type="match status" value="1"/>
</dbReference>
<dbReference type="GO" id="GO:0048487">
    <property type="term" value="F:beta-tubulin binding"/>
    <property type="evidence" value="ECO:0007669"/>
    <property type="project" value="InterPro"/>
</dbReference>
<dbReference type="GO" id="GO:0005096">
    <property type="term" value="F:GTPase activator activity"/>
    <property type="evidence" value="ECO:0007669"/>
    <property type="project" value="InterPro"/>
</dbReference>
<dbReference type="InterPro" id="IPR058033">
    <property type="entry name" value="ARM_TBCD_2nd"/>
</dbReference>
<dbReference type="Proteomes" id="UP000031512">
    <property type="component" value="Chromosome 3"/>
</dbReference>
<organism evidence="3 4">
    <name type="scientific">Theileria equi strain WA</name>
    <dbReference type="NCBI Taxonomy" id="1537102"/>
    <lineage>
        <taxon>Eukaryota</taxon>
        <taxon>Sar</taxon>
        <taxon>Alveolata</taxon>
        <taxon>Apicomplexa</taxon>
        <taxon>Aconoidasida</taxon>
        <taxon>Piroplasmida</taxon>
        <taxon>Theileriidae</taxon>
        <taxon>Theileria</taxon>
    </lineage>
</organism>
<proteinExistence type="predicted"/>
<evidence type="ECO:0000259" key="2">
    <source>
        <dbReference type="Pfam" id="PF25767"/>
    </source>
</evidence>
<sequence>MYSENVQCDTTFFSDNKEVTELLNEVILLSETLIFEEVKNETCDDVLDKYLPNFITRINSLSEIICKYMNNQILLYQYVESLVTKVFAILNEFTSLPIVKKEKIICYSGCQKVVPRIVLEHLCYYLYIVGKCVGIRRLILNAPNKVHLLKDLTEIMEMIQRKDVETFDIAINKYEDHKWCLEYIILSWQSLLIYTPFELERIWKDDSGITLKERIINVAMYYIDKPTKARDGAAMVISNLFSRHDIANQDFPLFLEYCSKIMENKLSYDHFTKEINGHLIIGILIFIKQILKRMSKSDIIPHLETFEFLLLQCSGNVASSMCRKLHASCFGRLAIHILPSQVAFQKYKRACKTILSQSHTQEDASTVDFIDSLYDHKFDQKIELIVSKLLEYLNDKDIRVRWASAKSIGRMSMKLQMEHNQQLISHIVDLISLQVNDDGSFSIKSESIVHGGCLAIAEMIRNGVLYPSMLEHVLECAISTLSFDVWRGKGSAGTAVRDASCYILWAIARNFKNEMLNPTNIVKISEELINVTLFDLSINCRRAAGAVLQELVGRQNSVPFGLDLITIANYYSISNIHKSFIEVSYNVAKLGFYNLSMIRYLVRTKLYHPDMETRELSAIAISKITSLTSDIKTSIFKDNINKCSRATHVQLIELLISDVILQNVSTMHGALRGLTHILSKCLYNSTIMQNYIHEIIKIPVMFEKKRLFRGKGGNIVREAICKLIATICKFEDDLLYSPEFDVLNVYIVILKDCLRNFSLSVQLASVEALKYLLQKLAKISPKGISSIVNFLIDSLRSKNEHIAARRGYALSISTIPLCCMKLDVLETLLSLLCHEINLNAKSELIKDVQTRQFALLSILMLMEKSKDISLGSDMLNEVVKTITICCSDYEVDSRGDVGSLVRELTSEVIVFILMQYFKGMNSYPLYRSFDCNMATNLTICLVELSLDVLEHIRARSSFLLSHLFFQKDEFDFDVEWLWNRIFYNIPYEHNIWSYTTVKSLTEAENVKFDGNIKYEQDKVKKTIVGMKMLESISSNLISTIKGLNVYKSELKFENNDNSFGSYRAVSQKTTSALRIYGWSSATLVFQNLLPMLLVPKYISVVINALVKIIGSNVINDSFIDANHDKILVLENILIDFIHTHKNNDILWDGSPKKIEDVIICCITEIYEDSINANDSKMSSKIVSTIKLFASHNLITGHKWSKSISMMILESKRATNYSYLKTIIKCLQILYINTDMENDIMNILLWFLSHKYPTIRTYVSSVLNLILNCRNSEYNDEIIEILTTFAFDTENSENISNMIHMLRKRLIKS</sequence>
<accession>L0B2I8</accession>
<dbReference type="EMBL" id="CP001670">
    <property type="protein sequence ID" value="AFZ81708.1"/>
    <property type="molecule type" value="Genomic_DNA"/>
</dbReference>
<dbReference type="OrthoDB" id="10253476at2759"/>
<gene>
    <name evidence="3" type="ORF">BEWA_011260</name>
</gene>
<dbReference type="InterPro" id="IPR016024">
    <property type="entry name" value="ARM-type_fold"/>
</dbReference>
<dbReference type="InterPro" id="IPR021133">
    <property type="entry name" value="HEAT_type_2"/>
</dbReference>